<gene>
    <name evidence="1" type="ORF">QFC20_005866</name>
</gene>
<sequence length="453" mass="51447">MGSLELPVDLQNEGTVEGYTWNLADEVGVSAIAFAIKDVLQSRGTAIHEMGMDSTWKTNKLGYELYGFVAEANGKALPMLFLFIETSALAASNAKRRKIAECLQFIKPHCPKLKFTLSDKDVQEIGAAEDVFPELKHQLCYWHVLRYISDRMNDNTRPRPYDARAAHRIFNFIDPFWVQPRQAAAFTTVEPPVDPEAPVTLDSMSSTLELQRIRGKLPMFCPPSHRGVITEMHRQIMCMHPLIPSAFHNGAPISATRIHHWATREMFTYWMRHDLIWVWSFLWNQWYCPPQWKLWARTSSSEIPRIRTAMIVESLWSKIKRRYLIDFNRPRLDLALHLSHNQHCPRRTRDHPLNFKGIHEPLPDVTSLSFILSSTAVPSRHLLASSSASGLRPNPAHLPSTTNQTALATMDDLMALTSSGHHNTPNPSSEPSLAIDSALLRPSNPADATHTER</sequence>
<evidence type="ECO:0000313" key="1">
    <source>
        <dbReference type="EMBL" id="KAJ9098859.1"/>
    </source>
</evidence>
<organism evidence="1 2">
    <name type="scientific">Naganishia adeliensis</name>
    <dbReference type="NCBI Taxonomy" id="92952"/>
    <lineage>
        <taxon>Eukaryota</taxon>
        <taxon>Fungi</taxon>
        <taxon>Dikarya</taxon>
        <taxon>Basidiomycota</taxon>
        <taxon>Agaricomycotina</taxon>
        <taxon>Tremellomycetes</taxon>
        <taxon>Filobasidiales</taxon>
        <taxon>Filobasidiaceae</taxon>
        <taxon>Naganishia</taxon>
    </lineage>
</organism>
<dbReference type="EMBL" id="JASBWS010000089">
    <property type="protein sequence ID" value="KAJ9098859.1"/>
    <property type="molecule type" value="Genomic_DNA"/>
</dbReference>
<evidence type="ECO:0000313" key="2">
    <source>
        <dbReference type="Proteomes" id="UP001230649"/>
    </source>
</evidence>
<accession>A0ACC2VHJ5</accession>
<comment type="caution">
    <text evidence="1">The sequence shown here is derived from an EMBL/GenBank/DDBJ whole genome shotgun (WGS) entry which is preliminary data.</text>
</comment>
<keyword evidence="2" id="KW-1185">Reference proteome</keyword>
<reference evidence="1" key="1">
    <citation type="submission" date="2023-04" db="EMBL/GenBank/DDBJ databases">
        <title>Draft Genome sequencing of Naganishia species isolated from polar environments using Oxford Nanopore Technology.</title>
        <authorList>
            <person name="Leo P."/>
            <person name="Venkateswaran K."/>
        </authorList>
    </citation>
    <scope>NUCLEOTIDE SEQUENCE</scope>
    <source>
        <strain evidence="1">MNA-CCFEE 5262</strain>
    </source>
</reference>
<protein>
    <submittedName>
        <fullName evidence="1">Uncharacterized protein</fullName>
    </submittedName>
</protein>
<name>A0ACC2VHJ5_9TREE</name>
<proteinExistence type="predicted"/>
<dbReference type="Proteomes" id="UP001230649">
    <property type="component" value="Unassembled WGS sequence"/>
</dbReference>